<proteinExistence type="predicted"/>
<reference evidence="3 4" key="1">
    <citation type="submission" date="2018-11" db="EMBL/GenBank/DDBJ databases">
        <authorList>
            <consortium name="Pathogen Informatics"/>
        </authorList>
    </citation>
    <scope>NUCLEOTIDE SEQUENCE [LARGE SCALE GENOMIC DNA]</scope>
</reference>
<dbReference type="OrthoDB" id="5412539at2759"/>
<dbReference type="Proteomes" id="UP000270094">
    <property type="component" value="Unassembled WGS sequence"/>
</dbReference>
<evidence type="ECO:0000313" key="3">
    <source>
        <dbReference type="EMBL" id="VDM76228.1"/>
    </source>
</evidence>
<gene>
    <name evidence="3" type="ORF">SVUK_LOCUS11226</name>
</gene>
<organism evidence="3 4">
    <name type="scientific">Strongylus vulgaris</name>
    <name type="common">Blood worm</name>
    <dbReference type="NCBI Taxonomy" id="40348"/>
    <lineage>
        <taxon>Eukaryota</taxon>
        <taxon>Metazoa</taxon>
        <taxon>Ecdysozoa</taxon>
        <taxon>Nematoda</taxon>
        <taxon>Chromadorea</taxon>
        <taxon>Rhabditida</taxon>
        <taxon>Rhabditina</taxon>
        <taxon>Rhabditomorpha</taxon>
        <taxon>Strongyloidea</taxon>
        <taxon>Strongylidae</taxon>
        <taxon>Strongylus</taxon>
    </lineage>
</organism>
<feature type="region of interest" description="Disordered" evidence="2">
    <location>
        <begin position="1"/>
        <end position="21"/>
    </location>
</feature>
<evidence type="ECO:0000256" key="1">
    <source>
        <dbReference type="SAM" id="Coils"/>
    </source>
</evidence>
<dbReference type="AlphaFoldDB" id="A0A3P7LAU3"/>
<dbReference type="EMBL" id="UYYB01096575">
    <property type="protein sequence ID" value="VDM76228.1"/>
    <property type="molecule type" value="Genomic_DNA"/>
</dbReference>
<evidence type="ECO:0000256" key="2">
    <source>
        <dbReference type="SAM" id="MobiDB-lite"/>
    </source>
</evidence>
<keyword evidence="4" id="KW-1185">Reference proteome</keyword>
<name>A0A3P7LAU3_STRVU</name>
<accession>A0A3P7LAU3</accession>
<feature type="coiled-coil region" evidence="1">
    <location>
        <begin position="70"/>
        <end position="165"/>
    </location>
</feature>
<evidence type="ECO:0000313" key="4">
    <source>
        <dbReference type="Proteomes" id="UP000270094"/>
    </source>
</evidence>
<sequence length="171" mass="19784">MMEELLQKSQSERAELQERVASLGKEMESLQGKHQDELKLVRSELASQASGSSDISQQMKDEFADAMEKVRTTTEQKNMLSKEMEQLKNEMAELQREVTSLRLNEATANVLVSEAKQKIDIYNELEQDWQKKQLRMSERIEELSIELEQAKSRTESEEIDALRREVCVSIC</sequence>
<protein>
    <submittedName>
        <fullName evidence="3">Uncharacterized protein</fullName>
    </submittedName>
</protein>
<keyword evidence="1" id="KW-0175">Coiled coil</keyword>